<sequence length="31" mass="3403">MGGMPGFISIMHTWGSTFSYPPHIHVISASR</sequence>
<protein>
    <submittedName>
        <fullName evidence="1">Uncharacterized protein</fullName>
    </submittedName>
</protein>
<name>A0AC61RQ37_9FIRM</name>
<proteinExistence type="predicted"/>
<gene>
    <name evidence="1" type="ORF">E5329_22555</name>
</gene>
<evidence type="ECO:0000313" key="1">
    <source>
        <dbReference type="EMBL" id="TGY91152.1"/>
    </source>
</evidence>
<keyword evidence="2" id="KW-1185">Reference proteome</keyword>
<comment type="caution">
    <text evidence="1">The sequence shown here is derived from an EMBL/GenBank/DDBJ whole genome shotgun (WGS) entry which is preliminary data.</text>
</comment>
<reference evidence="1" key="1">
    <citation type="submission" date="2019-04" db="EMBL/GenBank/DDBJ databases">
        <title>Microbes associate with the intestines of laboratory mice.</title>
        <authorList>
            <person name="Navarre W."/>
            <person name="Wong E."/>
            <person name="Huang K."/>
            <person name="Tropini C."/>
            <person name="Ng K."/>
            <person name="Yu B."/>
        </authorList>
    </citation>
    <scope>NUCLEOTIDE SEQUENCE</scope>
    <source>
        <strain evidence="1">NM01_1-7b</strain>
    </source>
</reference>
<evidence type="ECO:0000313" key="2">
    <source>
        <dbReference type="Proteomes" id="UP000304953"/>
    </source>
</evidence>
<accession>A0AC61RQ37</accession>
<dbReference type="EMBL" id="SRYA01000068">
    <property type="protein sequence ID" value="TGY91152.1"/>
    <property type="molecule type" value="Genomic_DNA"/>
</dbReference>
<dbReference type="Proteomes" id="UP000304953">
    <property type="component" value="Unassembled WGS sequence"/>
</dbReference>
<organism evidence="1 2">
    <name type="scientific">Petralouisia muris</name>
    <dbReference type="NCBI Taxonomy" id="3032872"/>
    <lineage>
        <taxon>Bacteria</taxon>
        <taxon>Bacillati</taxon>
        <taxon>Bacillota</taxon>
        <taxon>Clostridia</taxon>
        <taxon>Lachnospirales</taxon>
        <taxon>Lachnospiraceae</taxon>
        <taxon>Petralouisia</taxon>
    </lineage>
</organism>